<dbReference type="InterPro" id="IPR041595">
    <property type="entry name" value="Inorganic_Pase"/>
</dbReference>
<sequence>MLTANSEGNTDVGNLTGGAALQKDPFSRSTRGKSFKKYIKSLKGKFFQKSLQKKIVCIDFDGVINSYKSGWQGFSILPDPPVNGAIEFLFNLFHSGEFEIVIFSSRCAKPEGVQAIKEYLDHHEKEYRDFLYDQKGGSPKTHYLSRTSKFTDKKIPAHLYIDDRSLNFNGIAFPSLDEVRNFKSWVDSGEFQKSVLKISKDEFHPNPTHAQKEAGNYKKAHVKVQGFDISVENPKGSYRRGKDSDGKEWKNKMVHHYGYFKRTLGKDGDHIDCFIGPNTNSELVFIINQIKPSSGVFDEHKVMLGFDSLEDAREGYLVNYTPGWKGLGEIKSMTVDQFKTWLEKADTTKKAKSVIIKSSIKNLFLKSNKAQVGETRTWADGKRHRKTDKGWVEVSGNNQATPPLNELNEKRKPNVDSNSGQNKTYEQKAIEAIERWKEFEQLAKERNKQRISKMKPEKRNEAFDIKNAEPGDIVRIERPIDGRVNRGHLAKVLDKIDGHLKVMLPSGSIFLFLAADLAFAKSSKTHFMQKFFPFIKGKLAQVGEIRTWSDGNKYRKESNGWRMIGESENKAAHQTTSKEASKKAGMSKEEHSQATEKAMQDGVKIPVKVLREYPTLLEKYPKYKERVSAIDSLSKGMKKGEKIGNQLEVSSDSLKQGKIPDAIKSIDLMKSNGNRLEKSGDPKIQAAEKLNNLKSPEGKLKVAVKKIKSEAKLKLTSKEQKKVDDFENRNLATEAIMVYANKLKNKKYLFALKENRKKHLKLGHLSNELKKERDDIFHEVMREFKSDSERLGKINKPETLTDSQIYENVRDASLLDPKKLQRNVSLIDIQIAMAEKQGKANAIRKLEVKGTMYRVAQLFQSDKSMTKDDVASLVRHGAELPDQRP</sequence>
<feature type="domain" description="Inorganic pyrophosphatase" evidence="2">
    <location>
        <begin position="210"/>
        <end position="343"/>
    </location>
</feature>
<evidence type="ECO:0000259" key="2">
    <source>
        <dbReference type="Pfam" id="PF18823"/>
    </source>
</evidence>
<keyword evidence="4" id="KW-1185">Reference proteome</keyword>
<dbReference type="Gene3D" id="3.40.50.1000">
    <property type="entry name" value="HAD superfamily/HAD-like"/>
    <property type="match status" value="1"/>
</dbReference>
<feature type="region of interest" description="Disordered" evidence="1">
    <location>
        <begin position="393"/>
        <end position="423"/>
    </location>
</feature>
<proteinExistence type="predicted"/>
<feature type="region of interest" description="Disordered" evidence="1">
    <location>
        <begin position="564"/>
        <end position="598"/>
    </location>
</feature>
<evidence type="ECO:0000313" key="3">
    <source>
        <dbReference type="EMBL" id="CAE14697.1"/>
    </source>
</evidence>
<dbReference type="Proteomes" id="UP000509470">
    <property type="component" value="Segment"/>
</dbReference>
<feature type="compositionally biased region" description="Basic and acidic residues" evidence="1">
    <location>
        <begin position="579"/>
        <end position="594"/>
    </location>
</feature>
<reference evidence="4" key="1">
    <citation type="journal article" date="2000" name="J. Bacteriol.">
        <title>The LE1 bacteriophage replicates as a plasmid within Leptospira biflexa: construction of an L. biflexa-Escherichia coli shuttle vector.</title>
        <authorList>
            <person name="Saint Girons I."/>
            <person name="Bourhy P."/>
            <person name="Ottone C."/>
            <person name="Picardeau M."/>
            <person name="Yelton D."/>
            <person name="Hendrix R.W."/>
            <person name="Glaser P."/>
            <person name="Charon N."/>
        </authorList>
    </citation>
    <scope>NUCLEOTIDE SEQUENCE [LARGE SCALE GENOMIC DNA]</scope>
</reference>
<dbReference type="InterPro" id="IPR023214">
    <property type="entry name" value="HAD_sf"/>
</dbReference>
<dbReference type="EMBL" id="BX571876">
    <property type="protein sequence ID" value="CAE14697.1"/>
    <property type="molecule type" value="Genomic_DNA"/>
</dbReference>
<organism evidence="3 4">
    <name type="scientific">Leptospira phage LE1</name>
    <dbReference type="NCBI Taxonomy" id="137511"/>
    <lineage>
        <taxon>Viruses</taxon>
        <taxon>Duplodnaviria</taxon>
        <taxon>Heunggongvirae</taxon>
        <taxon>Uroviricota</taxon>
        <taxon>Caudoviricetes</taxon>
        <taxon>Saintgironsvirus</taxon>
        <taxon>Saintgironsvirus LE1</taxon>
    </lineage>
</organism>
<evidence type="ECO:0000313" key="4">
    <source>
        <dbReference type="Proteomes" id="UP000509470"/>
    </source>
</evidence>
<protein>
    <submittedName>
        <fullName evidence="3">Tail protein</fullName>
    </submittedName>
</protein>
<evidence type="ECO:0000256" key="1">
    <source>
        <dbReference type="SAM" id="MobiDB-lite"/>
    </source>
</evidence>
<gene>
    <name evidence="3" type="ORF">LE1-0025</name>
</gene>
<accession>Q6NE18</accession>
<dbReference type="Pfam" id="PF18823">
    <property type="entry name" value="InPase"/>
    <property type="match status" value="1"/>
</dbReference>
<name>Q6NE18_9CAUD</name>